<feature type="region of interest" description="Disordered" evidence="2">
    <location>
        <begin position="152"/>
        <end position="176"/>
    </location>
</feature>
<evidence type="ECO:0000256" key="2">
    <source>
        <dbReference type="SAM" id="MobiDB-lite"/>
    </source>
</evidence>
<gene>
    <name evidence="4" type="ORF">QR680_014690</name>
</gene>
<keyword evidence="1" id="KW-0175">Coiled coil</keyword>
<sequence>MKAAFCLLLLISLAYACQPINKLDDKMGSDDTTPASTENTTPASIENTTPASAENTTPASAENTTPASIENTTPASAENTTPASGSSTPGNGQSLEEKIAAAKSAQEKAQEKFTDANMIFNMLTKELNDGKNENDQDKQNLDAVIKKKDAFRAKSDHDAAVAEEDEAKTEKTKADGELKAAEMAQTDIDGNPASTAEQKMAAKYAFLKAQTKLDKAAEKLALAMKRTEQKKEELDKFKDVALGETDTAESLMELKEELEAIIQSYEDKKKELVSAQKVKETRDAELKEATTKLENLEKELQQQQ</sequence>
<accession>A0AA39M4I5</accession>
<dbReference type="Proteomes" id="UP001175271">
    <property type="component" value="Unassembled WGS sequence"/>
</dbReference>
<reference evidence="4" key="1">
    <citation type="submission" date="2023-06" db="EMBL/GenBank/DDBJ databases">
        <title>Genomic analysis of the entomopathogenic nematode Steinernema hermaphroditum.</title>
        <authorList>
            <person name="Schwarz E.M."/>
            <person name="Heppert J.K."/>
            <person name="Baniya A."/>
            <person name="Schwartz H.T."/>
            <person name="Tan C.-H."/>
            <person name="Antoshechkin I."/>
            <person name="Sternberg P.W."/>
            <person name="Goodrich-Blair H."/>
            <person name="Dillman A.R."/>
        </authorList>
    </citation>
    <scope>NUCLEOTIDE SEQUENCE</scope>
    <source>
        <strain evidence="4">PS9179</strain>
        <tissue evidence="4">Whole animal</tissue>
    </source>
</reference>
<dbReference type="PROSITE" id="PS51257">
    <property type="entry name" value="PROKAR_LIPOPROTEIN"/>
    <property type="match status" value="1"/>
</dbReference>
<dbReference type="EMBL" id="JAUCMV010000002">
    <property type="protein sequence ID" value="KAK0420453.1"/>
    <property type="molecule type" value="Genomic_DNA"/>
</dbReference>
<feature type="signal peptide" evidence="3">
    <location>
        <begin position="1"/>
        <end position="16"/>
    </location>
</feature>
<proteinExistence type="predicted"/>
<feature type="region of interest" description="Disordered" evidence="2">
    <location>
        <begin position="28"/>
        <end position="93"/>
    </location>
</feature>
<keyword evidence="3" id="KW-0732">Signal</keyword>
<comment type="caution">
    <text evidence="4">The sequence shown here is derived from an EMBL/GenBank/DDBJ whole genome shotgun (WGS) entry which is preliminary data.</text>
</comment>
<protein>
    <submittedName>
        <fullName evidence="4">Uncharacterized protein</fullName>
    </submittedName>
</protein>
<dbReference type="AlphaFoldDB" id="A0AA39M4I5"/>
<feature type="coiled-coil region" evidence="1">
    <location>
        <begin position="213"/>
        <end position="303"/>
    </location>
</feature>
<name>A0AA39M4I5_9BILA</name>
<evidence type="ECO:0000256" key="1">
    <source>
        <dbReference type="SAM" id="Coils"/>
    </source>
</evidence>
<evidence type="ECO:0000256" key="3">
    <source>
        <dbReference type="SAM" id="SignalP"/>
    </source>
</evidence>
<evidence type="ECO:0000313" key="4">
    <source>
        <dbReference type="EMBL" id="KAK0420453.1"/>
    </source>
</evidence>
<keyword evidence="5" id="KW-1185">Reference proteome</keyword>
<feature type="chain" id="PRO_5041343483" evidence="3">
    <location>
        <begin position="17"/>
        <end position="304"/>
    </location>
</feature>
<evidence type="ECO:0000313" key="5">
    <source>
        <dbReference type="Proteomes" id="UP001175271"/>
    </source>
</evidence>
<feature type="compositionally biased region" description="Polar residues" evidence="2">
    <location>
        <begin position="30"/>
        <end position="93"/>
    </location>
</feature>
<organism evidence="4 5">
    <name type="scientific">Steinernema hermaphroditum</name>
    <dbReference type="NCBI Taxonomy" id="289476"/>
    <lineage>
        <taxon>Eukaryota</taxon>
        <taxon>Metazoa</taxon>
        <taxon>Ecdysozoa</taxon>
        <taxon>Nematoda</taxon>
        <taxon>Chromadorea</taxon>
        <taxon>Rhabditida</taxon>
        <taxon>Tylenchina</taxon>
        <taxon>Panagrolaimomorpha</taxon>
        <taxon>Strongyloidoidea</taxon>
        <taxon>Steinernematidae</taxon>
        <taxon>Steinernema</taxon>
    </lineage>
</organism>